<feature type="region of interest" description="Disordered" evidence="1">
    <location>
        <begin position="57"/>
        <end position="166"/>
    </location>
</feature>
<evidence type="ECO:0000313" key="2">
    <source>
        <dbReference type="EMBL" id="KKO96534.1"/>
    </source>
</evidence>
<protein>
    <submittedName>
        <fullName evidence="2">Uncharacterized protein</fullName>
    </submittedName>
</protein>
<reference evidence="3" key="1">
    <citation type="journal article" date="2015" name="Genome Announc.">
        <title>Draft whole-genome sequence of the biocontrol agent Trichoderma harzianum T6776.</title>
        <authorList>
            <person name="Baroncelli R."/>
            <person name="Piaggeschi G."/>
            <person name="Fiorini L."/>
            <person name="Bertolini E."/>
            <person name="Zapparata A."/>
            <person name="Pe M.E."/>
            <person name="Sarrocco S."/>
            <person name="Vannacci G."/>
        </authorList>
    </citation>
    <scope>NUCLEOTIDE SEQUENCE [LARGE SCALE GENOMIC DNA]</scope>
    <source>
        <strain evidence="3">T6776</strain>
    </source>
</reference>
<dbReference type="Proteomes" id="UP000034112">
    <property type="component" value="Unassembled WGS sequence"/>
</dbReference>
<evidence type="ECO:0000256" key="1">
    <source>
        <dbReference type="SAM" id="MobiDB-lite"/>
    </source>
</evidence>
<sequence length="195" mass="19942">RYEAQVQRGTARYGHQTGRRTGLLYRDLAGPATCQTRQPSTGAGAAGISAAIVRGGGTRRGITSTPGQATTMEPTSQTRHSGLLRWRPTLPSASSGGPVSARGAKLGPSSCCAGQDTGHQTPDDTGAASYMEVGGGARQGAVPLGTRSSARSGFRPGTGTHPSWQALPRHWPAVASQLVGAPGSGCRSHTLGRED</sequence>
<feature type="compositionally biased region" description="Polar residues" evidence="1">
    <location>
        <begin position="68"/>
        <end position="80"/>
    </location>
</feature>
<comment type="caution">
    <text evidence="2">The sequence shown here is derived from an EMBL/GenBank/DDBJ whole genome shotgun (WGS) entry which is preliminary data.</text>
</comment>
<feature type="non-terminal residue" evidence="2">
    <location>
        <position position="1"/>
    </location>
</feature>
<organism evidence="2 3">
    <name type="scientific">Trichoderma harzianum</name>
    <name type="common">Hypocrea lixii</name>
    <dbReference type="NCBI Taxonomy" id="5544"/>
    <lineage>
        <taxon>Eukaryota</taxon>
        <taxon>Fungi</taxon>
        <taxon>Dikarya</taxon>
        <taxon>Ascomycota</taxon>
        <taxon>Pezizomycotina</taxon>
        <taxon>Sordariomycetes</taxon>
        <taxon>Hypocreomycetidae</taxon>
        <taxon>Hypocreales</taxon>
        <taxon>Hypocreaceae</taxon>
        <taxon>Trichoderma</taxon>
    </lineage>
</organism>
<proteinExistence type="predicted"/>
<dbReference type="AlphaFoldDB" id="A0A0F9WVN4"/>
<gene>
    <name evidence="2" type="ORF">THAR02_11362</name>
</gene>
<accession>A0A0F9WVN4</accession>
<dbReference type="EMBL" id="JOKZ01000864">
    <property type="protein sequence ID" value="KKO96534.1"/>
    <property type="molecule type" value="Genomic_DNA"/>
</dbReference>
<evidence type="ECO:0000313" key="3">
    <source>
        <dbReference type="Proteomes" id="UP000034112"/>
    </source>
</evidence>
<name>A0A0F9WVN4_TRIHA</name>